<protein>
    <submittedName>
        <fullName evidence="13">Amino acid ABC transporter substrate-binding protein, PAAT family</fullName>
    </submittedName>
</protein>
<accession>A0A1I2N2M6</accession>
<keyword evidence="3 10" id="KW-0812">Transmembrane</keyword>
<evidence type="ECO:0000256" key="10">
    <source>
        <dbReference type="SAM" id="Phobius"/>
    </source>
</evidence>
<evidence type="ECO:0000256" key="8">
    <source>
        <dbReference type="ARBA" id="ARBA00023180"/>
    </source>
</evidence>
<dbReference type="Proteomes" id="UP000199116">
    <property type="component" value="Unassembled WGS sequence"/>
</dbReference>
<evidence type="ECO:0000259" key="12">
    <source>
        <dbReference type="SMART" id="SM00062"/>
    </source>
</evidence>
<gene>
    <name evidence="13" type="ORF">SAMN04488033_1187</name>
</gene>
<evidence type="ECO:0000256" key="6">
    <source>
        <dbReference type="ARBA" id="ARBA00023136"/>
    </source>
</evidence>
<dbReference type="RefSeq" id="WP_075326969.1">
    <property type="nucleotide sequence ID" value="NZ_FOOH01000018.1"/>
</dbReference>
<dbReference type="InterPro" id="IPR015683">
    <property type="entry name" value="Ionotropic_Glu_rcpt"/>
</dbReference>
<dbReference type="GO" id="GO:0016020">
    <property type="term" value="C:membrane"/>
    <property type="evidence" value="ECO:0007669"/>
    <property type="project" value="UniProtKB-SubCell"/>
</dbReference>
<evidence type="ECO:0000256" key="5">
    <source>
        <dbReference type="ARBA" id="ARBA00023065"/>
    </source>
</evidence>
<keyword evidence="11" id="KW-0732">Signal</keyword>
<dbReference type="InterPro" id="IPR001320">
    <property type="entry name" value="Iontro_rcpt_C"/>
</dbReference>
<reference evidence="14" key="1">
    <citation type="submission" date="2016-10" db="EMBL/GenBank/DDBJ databases">
        <authorList>
            <person name="Varghese N."/>
            <person name="Submissions S."/>
        </authorList>
    </citation>
    <scope>NUCLEOTIDE SEQUENCE [LARGE SCALE GENOMIC DNA]</scope>
    <source>
        <strain evidence="14">DSM 23515</strain>
    </source>
</reference>
<evidence type="ECO:0000256" key="11">
    <source>
        <dbReference type="SAM" id="SignalP"/>
    </source>
</evidence>
<evidence type="ECO:0000313" key="13">
    <source>
        <dbReference type="EMBL" id="SFF97903.1"/>
    </source>
</evidence>
<keyword evidence="8" id="KW-0325">Glycoprotein</keyword>
<dbReference type="Gene3D" id="1.10.287.70">
    <property type="match status" value="1"/>
</dbReference>
<dbReference type="SUPFAM" id="SSF53850">
    <property type="entry name" value="Periplasmic binding protein-like II"/>
    <property type="match status" value="1"/>
</dbReference>
<feature type="transmembrane region" description="Helical" evidence="10">
    <location>
        <begin position="205"/>
        <end position="226"/>
    </location>
</feature>
<keyword evidence="6 10" id="KW-0472">Membrane</keyword>
<name>A0A1I2N2M6_9FLAO</name>
<dbReference type="Gene3D" id="3.40.190.10">
    <property type="entry name" value="Periplasmic binding protein-like II"/>
    <property type="match status" value="3"/>
</dbReference>
<dbReference type="SMART" id="SM00062">
    <property type="entry name" value="PBPb"/>
    <property type="match status" value="1"/>
</dbReference>
<dbReference type="Pfam" id="PF00060">
    <property type="entry name" value="Lig_chan"/>
    <property type="match status" value="1"/>
</dbReference>
<evidence type="ECO:0000256" key="2">
    <source>
        <dbReference type="ARBA" id="ARBA00022448"/>
    </source>
</evidence>
<feature type="chain" id="PRO_5011487099" evidence="11">
    <location>
        <begin position="20"/>
        <end position="356"/>
    </location>
</feature>
<feature type="transmembrane region" description="Helical" evidence="10">
    <location>
        <begin position="140"/>
        <end position="161"/>
    </location>
</feature>
<keyword evidence="5" id="KW-0406">Ion transport</keyword>
<sequence length="356" mass="40463">MIKKYFFLFILLISSFSFNAQQASDSLDLNKTFVIGVTPTPPFVMNENGEYAGLSIDAWDLVNDELDFNYEFKEFASLGELLIAIENNEVDFSINPVTVTDNRMQRMDFSQPYFISHTGVAKRSESQVFSYLANLFSWNFISAILILLAVIFVFGFLVWIFERKKNAEEFGGGSRGILEGFWWSAVTMTTVGYGDKSPRTTGGRIIGLIWMFMAIIIISSLTAGIASSLTVQTMNDEITGVQDLSKFEVTSVKSSSAQELLNLYNIQHTEVISEKEGIELLENKETKLFVYDEPILRYELKRRGLENDIEVLPKTLKKDYYGYSFPKNSALLNKIDPVLIGVMKTMEWNTIMAEYE</sequence>
<keyword evidence="9" id="KW-0407">Ion channel</keyword>
<evidence type="ECO:0000256" key="3">
    <source>
        <dbReference type="ARBA" id="ARBA00022692"/>
    </source>
</evidence>
<proteinExistence type="predicted"/>
<keyword evidence="2" id="KW-0813">Transport</keyword>
<evidence type="ECO:0000256" key="4">
    <source>
        <dbReference type="ARBA" id="ARBA00022989"/>
    </source>
</evidence>
<keyword evidence="14" id="KW-1185">Reference proteome</keyword>
<dbReference type="GO" id="GO:0015276">
    <property type="term" value="F:ligand-gated monoatomic ion channel activity"/>
    <property type="evidence" value="ECO:0007669"/>
    <property type="project" value="InterPro"/>
</dbReference>
<dbReference type="Pfam" id="PF00497">
    <property type="entry name" value="SBP_bac_3"/>
    <property type="match status" value="1"/>
</dbReference>
<feature type="signal peptide" evidence="11">
    <location>
        <begin position="1"/>
        <end position="19"/>
    </location>
</feature>
<dbReference type="PANTHER" id="PTHR18966">
    <property type="entry name" value="IONOTROPIC GLUTAMATE RECEPTOR"/>
    <property type="match status" value="1"/>
</dbReference>
<organism evidence="13 14">
    <name type="scientific">Salegentibacter agarivorans</name>
    <dbReference type="NCBI Taxonomy" id="345907"/>
    <lineage>
        <taxon>Bacteria</taxon>
        <taxon>Pseudomonadati</taxon>
        <taxon>Bacteroidota</taxon>
        <taxon>Flavobacteriia</taxon>
        <taxon>Flavobacteriales</taxon>
        <taxon>Flavobacteriaceae</taxon>
        <taxon>Salegentibacter</taxon>
    </lineage>
</organism>
<evidence type="ECO:0000256" key="7">
    <source>
        <dbReference type="ARBA" id="ARBA00023170"/>
    </source>
</evidence>
<evidence type="ECO:0000256" key="1">
    <source>
        <dbReference type="ARBA" id="ARBA00004141"/>
    </source>
</evidence>
<dbReference type="InterPro" id="IPR001638">
    <property type="entry name" value="Solute-binding_3/MltF_N"/>
</dbReference>
<evidence type="ECO:0000256" key="9">
    <source>
        <dbReference type="ARBA" id="ARBA00023303"/>
    </source>
</evidence>
<keyword evidence="7" id="KW-0675">Receptor</keyword>
<dbReference type="SUPFAM" id="SSF81324">
    <property type="entry name" value="Voltage-gated potassium channels"/>
    <property type="match status" value="1"/>
</dbReference>
<keyword evidence="4 10" id="KW-1133">Transmembrane helix</keyword>
<dbReference type="EMBL" id="FOOH01000018">
    <property type="protein sequence ID" value="SFF97903.1"/>
    <property type="molecule type" value="Genomic_DNA"/>
</dbReference>
<feature type="domain" description="Solute-binding protein family 3/N-terminal" evidence="12">
    <location>
        <begin position="32"/>
        <end position="356"/>
    </location>
</feature>
<comment type="subcellular location">
    <subcellularLocation>
        <location evidence="1">Membrane</location>
        <topology evidence="1">Multi-pass membrane protein</topology>
    </subcellularLocation>
</comment>
<dbReference type="AlphaFoldDB" id="A0A1I2N2M6"/>
<evidence type="ECO:0000313" key="14">
    <source>
        <dbReference type="Proteomes" id="UP000199116"/>
    </source>
</evidence>
<dbReference type="PRINTS" id="PR00169">
    <property type="entry name" value="KCHANNEL"/>
</dbReference>